<dbReference type="InterPro" id="IPR028386">
    <property type="entry name" value="CENP-C/Mif2/cnp3"/>
</dbReference>
<evidence type="ECO:0000313" key="10">
    <source>
        <dbReference type="Proteomes" id="UP000232875"/>
    </source>
</evidence>
<feature type="compositionally biased region" description="Acidic residues" evidence="7">
    <location>
        <begin position="573"/>
        <end position="598"/>
    </location>
</feature>
<feature type="region of interest" description="Disordered" evidence="7">
    <location>
        <begin position="50"/>
        <end position="73"/>
    </location>
</feature>
<name>A0A2N1J7M2_9BASI</name>
<dbReference type="OrthoDB" id="1939643at2759"/>
<dbReference type="CDD" id="cd06993">
    <property type="entry name" value="cupin_CENP-C_C"/>
    <property type="match status" value="1"/>
</dbReference>
<evidence type="ECO:0000256" key="7">
    <source>
        <dbReference type="SAM" id="MobiDB-lite"/>
    </source>
</evidence>
<feature type="region of interest" description="Disordered" evidence="7">
    <location>
        <begin position="378"/>
        <end position="426"/>
    </location>
</feature>
<dbReference type="GO" id="GO:0019237">
    <property type="term" value="F:centromeric DNA binding"/>
    <property type="evidence" value="ECO:0007669"/>
    <property type="project" value="InterPro"/>
</dbReference>
<dbReference type="GO" id="GO:0000776">
    <property type="term" value="C:kinetochore"/>
    <property type="evidence" value="ECO:0007669"/>
    <property type="project" value="InterPro"/>
</dbReference>
<comment type="function">
    <text evidence="5">Component of the kinetochore, a multiprotein complex that assembles on centromeric DNA and attaches chromosomes to spindle microtubules, mediating chromosome segregation and sister chromatid segregation during meiosis and mitosis. Component of the inner kinetochore constitutive centromere-associated network (CCAN), which serves as a structural platform for outer kinetochore assembly.</text>
</comment>
<dbReference type="Proteomes" id="UP000232875">
    <property type="component" value="Unassembled WGS sequence"/>
</dbReference>
<dbReference type="STRING" id="2020962.A0A2N1J7M2"/>
<dbReference type="InterPro" id="IPR025974">
    <property type="entry name" value="Mif2/CENP-C_cupin"/>
</dbReference>
<comment type="subcellular location">
    <subcellularLocation>
        <location evidence="1">Nucleus</location>
    </subcellularLocation>
</comment>
<dbReference type="InterPro" id="IPR011051">
    <property type="entry name" value="RmlC_Cupin_sf"/>
</dbReference>
<feature type="domain" description="Mif2/CENP-C cupin" evidence="8">
    <location>
        <begin position="459"/>
        <end position="544"/>
    </location>
</feature>
<dbReference type="FunFam" id="2.60.120.10:FF:000033">
    <property type="entry name" value="Centromere protein C 1"/>
    <property type="match status" value="1"/>
</dbReference>
<sequence>MSTVRRRFHEEGLGSRTGLRIGAVRKDSQGNEDIDAFFAESKRVLDWMDHSDEESESTVVSAKTRQDDQGGVWDDRVQRLSAWAAGVEPAREEVSRTSAIPAADASMWESSIDGADRTFDLTGLAGDVPSSPMRAAQDWRADSTERWDRRASGARDRDDWREDADWLGPRSERTLVPLRRDTLAPMPDMSGGTSFLHESFSQSALDSDPASLDSVRDTASPQAPPFLRDETPLAMPDVDASDAGMEYDAYEEMPEPPPKKRGRGRPRKSETLRAASSGAAYVASNRPRGQPGRPPGRQMAPQKIVEQIHDPPSWQLQSPDGLRRGKRHRIPPLDWWRGERALYGRTGANENAPLLSFGMVAPVLKEVVRVPRRPDEGTFAGMRRFKPKPAGYQGPGRPPLHRQPTEHAVSSARHAEPGMDEETDPFGQVYDADQGMDVTMRIACTSSDMRPRPAFNQQFLYEKVFSLGEFMAAGVLVIPGGGEKPTKPSKDNNYAFFVFQGAVEVMVHRTRFVIASGGMFLIPKENMYNIRNVGDNEARIFFAQARNLSAPLTTVVHQGRPVFSHGQEHVDVEEGEGEEEAPSQDEFAPDDSDPDEEYDISRESRRSHRSSGRW</sequence>
<feature type="compositionally biased region" description="Low complexity" evidence="7">
    <location>
        <begin position="201"/>
        <end position="213"/>
    </location>
</feature>
<feature type="region of interest" description="Disordered" evidence="7">
    <location>
        <begin position="568"/>
        <end position="614"/>
    </location>
</feature>
<evidence type="ECO:0000256" key="1">
    <source>
        <dbReference type="ARBA" id="ARBA00004123"/>
    </source>
</evidence>
<dbReference type="InterPro" id="IPR014710">
    <property type="entry name" value="RmlC-like_jellyroll"/>
</dbReference>
<dbReference type="InterPro" id="IPR017956">
    <property type="entry name" value="AT_hook_DNA-bd_motif"/>
</dbReference>
<dbReference type="GO" id="GO:0005634">
    <property type="term" value="C:nucleus"/>
    <property type="evidence" value="ECO:0007669"/>
    <property type="project" value="UniProtKB-SubCell"/>
</dbReference>
<feature type="compositionally biased region" description="Basic and acidic residues" evidence="7">
    <location>
        <begin position="64"/>
        <end position="73"/>
    </location>
</feature>
<dbReference type="Gene3D" id="2.60.120.10">
    <property type="entry name" value="Jelly Rolls"/>
    <property type="match status" value="1"/>
</dbReference>
<evidence type="ECO:0000256" key="5">
    <source>
        <dbReference type="ARBA" id="ARBA00057947"/>
    </source>
</evidence>
<dbReference type="PANTHER" id="PTHR16684:SF11">
    <property type="entry name" value="CENTROMERE PROTEIN C"/>
    <property type="match status" value="1"/>
</dbReference>
<feature type="compositionally biased region" description="Basic residues" evidence="7">
    <location>
        <begin position="605"/>
        <end position="614"/>
    </location>
</feature>
<feature type="region of interest" description="Disordered" evidence="7">
    <location>
        <begin position="178"/>
        <end position="300"/>
    </location>
</feature>
<evidence type="ECO:0000256" key="3">
    <source>
        <dbReference type="ARBA" id="ARBA00023125"/>
    </source>
</evidence>
<dbReference type="PANTHER" id="PTHR16684">
    <property type="entry name" value="CENTROMERE PROTEIN C"/>
    <property type="match status" value="1"/>
</dbReference>
<dbReference type="GO" id="GO:0051455">
    <property type="term" value="P:spindle attachment to meiosis I kinetochore"/>
    <property type="evidence" value="ECO:0007669"/>
    <property type="project" value="TreeGrafter"/>
</dbReference>
<keyword evidence="3" id="KW-0238">DNA-binding</keyword>
<accession>A0A2N1J7M2</accession>
<dbReference type="GO" id="GO:0051315">
    <property type="term" value="P:attachment of mitotic spindle microtubules to kinetochore"/>
    <property type="evidence" value="ECO:0007669"/>
    <property type="project" value="TreeGrafter"/>
</dbReference>
<comment type="similarity">
    <text evidence="2">Belongs to the CENP-C/MIF2 family.</text>
</comment>
<keyword evidence="4" id="KW-0539">Nucleus</keyword>
<feature type="compositionally biased region" description="Low complexity" evidence="7">
    <location>
        <begin position="286"/>
        <end position="298"/>
    </location>
</feature>
<organism evidence="9 10">
    <name type="scientific">Malassezia vespertilionis</name>
    <dbReference type="NCBI Taxonomy" id="2020962"/>
    <lineage>
        <taxon>Eukaryota</taxon>
        <taxon>Fungi</taxon>
        <taxon>Dikarya</taxon>
        <taxon>Basidiomycota</taxon>
        <taxon>Ustilaginomycotina</taxon>
        <taxon>Malasseziomycetes</taxon>
        <taxon>Malasseziales</taxon>
        <taxon>Malasseziaceae</taxon>
        <taxon>Malassezia</taxon>
    </lineage>
</organism>
<evidence type="ECO:0000256" key="2">
    <source>
        <dbReference type="ARBA" id="ARBA00010291"/>
    </source>
</evidence>
<protein>
    <recommendedName>
        <fullName evidence="6">CENP-C homolog</fullName>
    </recommendedName>
</protein>
<dbReference type="GO" id="GO:0051382">
    <property type="term" value="P:kinetochore assembly"/>
    <property type="evidence" value="ECO:0007669"/>
    <property type="project" value="InterPro"/>
</dbReference>
<keyword evidence="10" id="KW-1185">Reference proteome</keyword>
<feature type="region of interest" description="Disordered" evidence="7">
    <location>
        <begin position="124"/>
        <end position="160"/>
    </location>
</feature>
<evidence type="ECO:0000256" key="4">
    <source>
        <dbReference type="ARBA" id="ARBA00023242"/>
    </source>
</evidence>
<dbReference type="EMBL" id="KZ454994">
    <property type="protein sequence ID" value="PKI82551.1"/>
    <property type="molecule type" value="Genomic_DNA"/>
</dbReference>
<dbReference type="SUPFAM" id="SSF51182">
    <property type="entry name" value="RmlC-like cupins"/>
    <property type="match status" value="1"/>
</dbReference>
<feature type="compositionally biased region" description="Basic and acidic residues" evidence="7">
    <location>
        <begin position="137"/>
        <end position="160"/>
    </location>
</feature>
<dbReference type="Pfam" id="PF11699">
    <property type="entry name" value="CENP-C_C"/>
    <property type="match status" value="1"/>
</dbReference>
<dbReference type="AlphaFoldDB" id="A0A2N1J7M2"/>
<evidence type="ECO:0000259" key="8">
    <source>
        <dbReference type="Pfam" id="PF11699"/>
    </source>
</evidence>
<dbReference type="PRINTS" id="PR00929">
    <property type="entry name" value="ATHOOK"/>
</dbReference>
<gene>
    <name evidence="9" type="ORF">MVES_003372</name>
</gene>
<reference evidence="9 10" key="1">
    <citation type="submission" date="2017-10" db="EMBL/GenBank/DDBJ databases">
        <title>A novel species of cold-tolerant Malassezia isolated from bats.</title>
        <authorList>
            <person name="Lorch J.M."/>
            <person name="Palmer J.M."/>
            <person name="Vanderwolf K.J."/>
            <person name="Schmidt K.Z."/>
            <person name="Verant M.L."/>
            <person name="Weller T.J."/>
            <person name="Blehert D.S."/>
        </authorList>
    </citation>
    <scope>NUCLEOTIDE SEQUENCE [LARGE SCALE GENOMIC DNA]</scope>
    <source>
        <strain evidence="9 10">NWHC:44797-103</strain>
    </source>
</reference>
<evidence type="ECO:0000313" key="9">
    <source>
        <dbReference type="EMBL" id="PKI82551.1"/>
    </source>
</evidence>
<proteinExistence type="inferred from homology"/>
<evidence type="ECO:0000256" key="6">
    <source>
        <dbReference type="ARBA" id="ARBA00075033"/>
    </source>
</evidence>